<evidence type="ECO:0000313" key="3">
    <source>
        <dbReference type="EMBL" id="TQM16204.1"/>
    </source>
</evidence>
<dbReference type="Gene3D" id="3.20.20.140">
    <property type="entry name" value="Metal-dependent hydrolases"/>
    <property type="match status" value="1"/>
</dbReference>
<dbReference type="SUPFAM" id="SSF51556">
    <property type="entry name" value="Metallo-dependent hydrolases"/>
    <property type="match status" value="1"/>
</dbReference>
<protein>
    <recommendedName>
        <fullName evidence="2">Amidohydrolase-related domain-containing protein</fullName>
    </recommendedName>
</protein>
<dbReference type="Pfam" id="PF04909">
    <property type="entry name" value="Amidohydro_2"/>
    <property type="match status" value="1"/>
</dbReference>
<name>A0A543E3M0_9PSEU</name>
<comment type="caution">
    <text evidence="3">The sequence shown here is derived from an EMBL/GenBank/DDBJ whole genome shotgun (WGS) entry which is preliminary data.</text>
</comment>
<evidence type="ECO:0000256" key="1">
    <source>
        <dbReference type="SAM" id="MobiDB-lite"/>
    </source>
</evidence>
<feature type="region of interest" description="Disordered" evidence="1">
    <location>
        <begin position="332"/>
        <end position="355"/>
    </location>
</feature>
<dbReference type="PANTHER" id="PTHR42889">
    <property type="entry name" value="BLR3681 PROTEIN"/>
    <property type="match status" value="1"/>
</dbReference>
<feature type="domain" description="Amidohydrolase-related" evidence="2">
    <location>
        <begin position="12"/>
        <end position="323"/>
    </location>
</feature>
<dbReference type="GO" id="GO:0016787">
    <property type="term" value="F:hydrolase activity"/>
    <property type="evidence" value="ECO:0007669"/>
    <property type="project" value="InterPro"/>
</dbReference>
<reference evidence="3 4" key="1">
    <citation type="submission" date="2019-06" db="EMBL/GenBank/DDBJ databases">
        <title>Sequencing the genomes of 1000 actinobacteria strains.</title>
        <authorList>
            <person name="Klenk H.-P."/>
        </authorList>
    </citation>
    <scope>NUCLEOTIDE SEQUENCE [LARGE SCALE GENOMIC DNA]</scope>
    <source>
        <strain evidence="3 4">DSM 45301</strain>
    </source>
</reference>
<gene>
    <name evidence="3" type="ORF">FB558_3012</name>
</gene>
<dbReference type="InterPro" id="IPR006680">
    <property type="entry name" value="Amidohydro-rel"/>
</dbReference>
<dbReference type="OrthoDB" id="7325417at2"/>
<dbReference type="EMBL" id="VFPA01000001">
    <property type="protein sequence ID" value="TQM16204.1"/>
    <property type="molecule type" value="Genomic_DNA"/>
</dbReference>
<organism evidence="3 4">
    <name type="scientific">Pseudonocardia kunmingensis</name>
    <dbReference type="NCBI Taxonomy" id="630975"/>
    <lineage>
        <taxon>Bacteria</taxon>
        <taxon>Bacillati</taxon>
        <taxon>Actinomycetota</taxon>
        <taxon>Actinomycetes</taxon>
        <taxon>Pseudonocardiales</taxon>
        <taxon>Pseudonocardiaceae</taxon>
        <taxon>Pseudonocardia</taxon>
    </lineage>
</organism>
<dbReference type="AlphaFoldDB" id="A0A543E3M0"/>
<dbReference type="Proteomes" id="UP000315677">
    <property type="component" value="Unassembled WGS sequence"/>
</dbReference>
<evidence type="ECO:0000259" key="2">
    <source>
        <dbReference type="Pfam" id="PF04909"/>
    </source>
</evidence>
<keyword evidence="4" id="KW-1185">Reference proteome</keyword>
<sequence>MYSKDGENYFIVDSHMHFWDASPQNWVAGRENLAKGWIDCFYGYHQLGPPETHWDWEKYCKYSEEDLMRDLFDEGHVDVAIFQSTYLKHWYTEGFNTAERNHTLTQKHPGKFITNGRFDPREGDTGLAQLEADAERYQLKGVKLYTAEWIGDSRGYKLSDPECYRFLARAQELGIKNVHVHKGPTIWPLDKDAFDVADVDHAATDFPDLNFIVEHVGLPRIEDFCYMAVQEPNVYAGLSVVIGAHMHARPRFFAKVMGELLFWVGEDKMTFGSDYGIWEPKWQVEGFVDWQMPDDDAYGDYPRLSTEGKKKILGLNAAKLYDIEVPAECLPKTSAGEQDRPGEQLLTEAAAAGSP</sequence>
<proteinExistence type="predicted"/>
<evidence type="ECO:0000313" key="4">
    <source>
        <dbReference type="Proteomes" id="UP000315677"/>
    </source>
</evidence>
<dbReference type="InterPro" id="IPR032466">
    <property type="entry name" value="Metal_Hydrolase"/>
</dbReference>
<dbReference type="PANTHER" id="PTHR42889:SF1">
    <property type="entry name" value="BLR3681 PROTEIN"/>
    <property type="match status" value="1"/>
</dbReference>
<dbReference type="RefSeq" id="WP_142053082.1">
    <property type="nucleotide sequence ID" value="NZ_VFPA01000001.1"/>
</dbReference>
<accession>A0A543E3M0</accession>